<accession>A0A4R2HX83</accession>
<evidence type="ECO:0000256" key="9">
    <source>
        <dbReference type="ARBA" id="ARBA00046332"/>
    </source>
</evidence>
<dbReference type="AlphaFoldDB" id="A0A4R2HX83"/>
<comment type="caution">
    <text evidence="11">The sequence shown here is derived from an EMBL/GenBank/DDBJ whole genome shotgun (WGS) entry which is preliminary data.</text>
</comment>
<evidence type="ECO:0000256" key="8">
    <source>
        <dbReference type="ARBA" id="ARBA00039386"/>
    </source>
</evidence>
<evidence type="ECO:0000256" key="6">
    <source>
        <dbReference type="ARBA" id="ARBA00023014"/>
    </source>
</evidence>
<comment type="cofactor">
    <cofactor evidence="7">
        <name>[2Fe-2S] cluster</name>
        <dbReference type="ChEBI" id="CHEBI:190135"/>
    </cofactor>
</comment>
<comment type="similarity">
    <text evidence="9">Belongs to the Bfd family.</text>
</comment>
<dbReference type="PANTHER" id="PTHR37424:SF1">
    <property type="entry name" value="BACTERIOFERRITIN-ASSOCIATED FERREDOXIN"/>
    <property type="match status" value="1"/>
</dbReference>
<keyword evidence="2" id="KW-0001">2Fe-2S</keyword>
<keyword evidence="12" id="KW-1185">Reference proteome</keyword>
<dbReference type="InterPro" id="IPR007419">
    <property type="entry name" value="BFD-like_2Fe2S-bd_dom"/>
</dbReference>
<proteinExistence type="inferred from homology"/>
<keyword evidence="1" id="KW-0813">Transport</keyword>
<dbReference type="EMBL" id="SLWQ01000014">
    <property type="protein sequence ID" value="TCO36104.1"/>
    <property type="molecule type" value="Genomic_DNA"/>
</dbReference>
<evidence type="ECO:0000313" key="12">
    <source>
        <dbReference type="Proteomes" id="UP000294862"/>
    </source>
</evidence>
<dbReference type="OrthoDB" id="9815350at2"/>
<gene>
    <name evidence="11" type="ORF">EV148_11426</name>
</gene>
<feature type="domain" description="BFD-like [2Fe-2S]-binding" evidence="10">
    <location>
        <begin position="2"/>
        <end position="49"/>
    </location>
</feature>
<evidence type="ECO:0000256" key="4">
    <source>
        <dbReference type="ARBA" id="ARBA00022982"/>
    </source>
</evidence>
<dbReference type="RefSeq" id="WP_132000129.1">
    <property type="nucleotide sequence ID" value="NZ_JACGXM010000004.1"/>
</dbReference>
<organism evidence="11 12">
    <name type="scientific">Dokdonella fugitiva</name>
    <dbReference type="NCBI Taxonomy" id="328517"/>
    <lineage>
        <taxon>Bacteria</taxon>
        <taxon>Pseudomonadati</taxon>
        <taxon>Pseudomonadota</taxon>
        <taxon>Gammaproteobacteria</taxon>
        <taxon>Lysobacterales</taxon>
        <taxon>Rhodanobacteraceae</taxon>
        <taxon>Dokdonella</taxon>
    </lineage>
</organism>
<evidence type="ECO:0000256" key="3">
    <source>
        <dbReference type="ARBA" id="ARBA00022723"/>
    </source>
</evidence>
<evidence type="ECO:0000256" key="1">
    <source>
        <dbReference type="ARBA" id="ARBA00022448"/>
    </source>
</evidence>
<evidence type="ECO:0000313" key="11">
    <source>
        <dbReference type="EMBL" id="TCO36104.1"/>
    </source>
</evidence>
<evidence type="ECO:0000256" key="7">
    <source>
        <dbReference type="ARBA" id="ARBA00034078"/>
    </source>
</evidence>
<name>A0A4R2HX83_9GAMM</name>
<dbReference type="GO" id="GO:0051537">
    <property type="term" value="F:2 iron, 2 sulfur cluster binding"/>
    <property type="evidence" value="ECO:0007669"/>
    <property type="project" value="UniProtKB-KW"/>
</dbReference>
<keyword evidence="5" id="KW-0408">Iron</keyword>
<dbReference type="Pfam" id="PF04324">
    <property type="entry name" value="Fer2_BFD"/>
    <property type="match status" value="1"/>
</dbReference>
<keyword evidence="3" id="KW-0479">Metal-binding</keyword>
<keyword evidence="4" id="KW-0249">Electron transport</keyword>
<dbReference type="GO" id="GO:0046872">
    <property type="term" value="F:metal ion binding"/>
    <property type="evidence" value="ECO:0007669"/>
    <property type="project" value="UniProtKB-KW"/>
</dbReference>
<reference evidence="11 12" key="1">
    <citation type="journal article" date="2015" name="Stand. Genomic Sci.">
        <title>Genomic Encyclopedia of Bacterial and Archaeal Type Strains, Phase III: the genomes of soil and plant-associated and newly described type strains.</title>
        <authorList>
            <person name="Whitman W.B."/>
            <person name="Woyke T."/>
            <person name="Klenk H.P."/>
            <person name="Zhou Y."/>
            <person name="Lilburn T.G."/>
            <person name="Beck B.J."/>
            <person name="De Vos P."/>
            <person name="Vandamme P."/>
            <person name="Eisen J.A."/>
            <person name="Garrity G."/>
            <person name="Hugenholtz P."/>
            <person name="Kyrpides N.C."/>
        </authorList>
    </citation>
    <scope>NUCLEOTIDE SEQUENCE [LARGE SCALE GENOMIC DNA]</scope>
    <source>
        <strain evidence="11 12">A3</strain>
    </source>
</reference>
<dbReference type="InterPro" id="IPR041854">
    <property type="entry name" value="BFD-like_2Fe2S-bd_dom_sf"/>
</dbReference>
<evidence type="ECO:0000256" key="5">
    <source>
        <dbReference type="ARBA" id="ARBA00023004"/>
    </source>
</evidence>
<dbReference type="InterPro" id="IPR052371">
    <property type="entry name" value="BFD-associated_ferredoxin"/>
</dbReference>
<evidence type="ECO:0000256" key="2">
    <source>
        <dbReference type="ARBA" id="ARBA00022714"/>
    </source>
</evidence>
<evidence type="ECO:0000259" key="10">
    <source>
        <dbReference type="Pfam" id="PF04324"/>
    </source>
</evidence>
<keyword evidence="6" id="KW-0411">Iron-sulfur</keyword>
<sequence>MYVCICNAVTDRAIREAAESGAHSFAEVRRRTGCSDCCGSCEELASQIFHDALARKRTLDLPLIAAAA</sequence>
<dbReference type="Gene3D" id="1.10.10.1100">
    <property type="entry name" value="BFD-like [2Fe-2S]-binding domain"/>
    <property type="match status" value="1"/>
</dbReference>
<protein>
    <recommendedName>
        <fullName evidence="8">Bacterioferritin-associated ferredoxin</fullName>
    </recommendedName>
</protein>
<dbReference type="Proteomes" id="UP000294862">
    <property type="component" value="Unassembled WGS sequence"/>
</dbReference>
<dbReference type="PANTHER" id="PTHR37424">
    <property type="entry name" value="BACTERIOFERRITIN-ASSOCIATED FERREDOXIN"/>
    <property type="match status" value="1"/>
</dbReference>